<dbReference type="Proteomes" id="UP001319080">
    <property type="component" value="Unassembled WGS sequence"/>
</dbReference>
<dbReference type="InterPro" id="IPR001789">
    <property type="entry name" value="Sig_transdc_resp-reg_receiver"/>
</dbReference>
<dbReference type="PANTHER" id="PTHR44591">
    <property type="entry name" value="STRESS RESPONSE REGULATOR PROTEIN 1"/>
    <property type="match status" value="1"/>
</dbReference>
<evidence type="ECO:0000256" key="1">
    <source>
        <dbReference type="ARBA" id="ARBA00022553"/>
    </source>
</evidence>
<evidence type="ECO:0000259" key="3">
    <source>
        <dbReference type="PROSITE" id="PS50110"/>
    </source>
</evidence>
<dbReference type="Pfam" id="PF00072">
    <property type="entry name" value="Response_reg"/>
    <property type="match status" value="1"/>
</dbReference>
<sequence length="115" mass="12968">MKKILFADDDPTIRDVIHLILDDDYQVTTFTRGEPLMKNEFEVPDLFLLDRQLSDVDGLDLCRHLKKQSATKNIPIIIISASPNITALAHSAGADSVIEKPFLIQELRQMIASHL</sequence>
<evidence type="ECO:0000313" key="5">
    <source>
        <dbReference type="Proteomes" id="UP001319080"/>
    </source>
</evidence>
<dbReference type="Gene3D" id="3.40.50.2300">
    <property type="match status" value="1"/>
</dbReference>
<dbReference type="SMART" id="SM00448">
    <property type="entry name" value="REC"/>
    <property type="match status" value="1"/>
</dbReference>
<keyword evidence="5" id="KW-1185">Reference proteome</keyword>
<dbReference type="PANTHER" id="PTHR44591:SF3">
    <property type="entry name" value="RESPONSE REGULATORY DOMAIN-CONTAINING PROTEIN"/>
    <property type="match status" value="1"/>
</dbReference>
<feature type="domain" description="Response regulatory" evidence="3">
    <location>
        <begin position="3"/>
        <end position="115"/>
    </location>
</feature>
<dbReference type="AlphaFoldDB" id="A0AAP2DXS7"/>
<dbReference type="PROSITE" id="PS50110">
    <property type="entry name" value="RESPONSE_REGULATORY"/>
    <property type="match status" value="1"/>
</dbReference>
<dbReference type="InterPro" id="IPR050595">
    <property type="entry name" value="Bact_response_regulator"/>
</dbReference>
<dbReference type="EMBL" id="JAHESE010000004">
    <property type="protein sequence ID" value="MBT1707957.1"/>
    <property type="molecule type" value="Genomic_DNA"/>
</dbReference>
<accession>A0AAP2DXS7</accession>
<name>A0AAP2DXS7_9BACT</name>
<reference evidence="4 5" key="1">
    <citation type="submission" date="2021-05" db="EMBL/GenBank/DDBJ databases">
        <title>A Polyphasic approach of four new species of the genus Ohtaekwangia: Ohtaekwangia histidinii sp. nov., Ohtaekwangia cretensis sp. nov., Ohtaekwangia indiensis sp. nov., Ohtaekwangia reichenbachii sp. nov. from diverse environment.</title>
        <authorList>
            <person name="Octaviana S."/>
        </authorList>
    </citation>
    <scope>NUCLEOTIDE SEQUENCE [LARGE SCALE GENOMIC DNA]</scope>
    <source>
        <strain evidence="4 5">PWU5</strain>
    </source>
</reference>
<dbReference type="GO" id="GO:0000160">
    <property type="term" value="P:phosphorelay signal transduction system"/>
    <property type="evidence" value="ECO:0007669"/>
    <property type="project" value="InterPro"/>
</dbReference>
<evidence type="ECO:0000256" key="2">
    <source>
        <dbReference type="PROSITE-ProRule" id="PRU00169"/>
    </source>
</evidence>
<comment type="caution">
    <text evidence="4">The sequence shown here is derived from an EMBL/GenBank/DDBJ whole genome shotgun (WGS) entry which is preliminary data.</text>
</comment>
<gene>
    <name evidence="4" type="ORF">KK062_06980</name>
</gene>
<protein>
    <submittedName>
        <fullName evidence="4">Response regulator</fullName>
    </submittedName>
</protein>
<feature type="modified residue" description="4-aspartylphosphate" evidence="2">
    <location>
        <position position="50"/>
    </location>
</feature>
<dbReference type="SUPFAM" id="SSF52172">
    <property type="entry name" value="CheY-like"/>
    <property type="match status" value="1"/>
</dbReference>
<proteinExistence type="predicted"/>
<evidence type="ECO:0000313" key="4">
    <source>
        <dbReference type="EMBL" id="MBT1707957.1"/>
    </source>
</evidence>
<dbReference type="RefSeq" id="WP_254083548.1">
    <property type="nucleotide sequence ID" value="NZ_JAHESE010000004.1"/>
</dbReference>
<organism evidence="4 5">
    <name type="scientific">Dawidia cretensis</name>
    <dbReference type="NCBI Taxonomy" id="2782350"/>
    <lineage>
        <taxon>Bacteria</taxon>
        <taxon>Pseudomonadati</taxon>
        <taxon>Bacteroidota</taxon>
        <taxon>Cytophagia</taxon>
        <taxon>Cytophagales</taxon>
        <taxon>Chryseotaleaceae</taxon>
        <taxon>Dawidia</taxon>
    </lineage>
</organism>
<keyword evidence="1 2" id="KW-0597">Phosphoprotein</keyword>
<dbReference type="InterPro" id="IPR011006">
    <property type="entry name" value="CheY-like_superfamily"/>
</dbReference>